<gene>
    <name evidence="2" type="ORF">ENP06_05000</name>
</gene>
<comment type="caution">
    <text evidence="2">The sequence shown here is derived from an EMBL/GenBank/DDBJ whole genome shotgun (WGS) entry which is preliminary data.</text>
</comment>
<reference evidence="2" key="1">
    <citation type="journal article" date="2020" name="mSystems">
        <title>Genome- and Community-Level Interaction Insights into Carbon Utilization and Element Cycling Functions of Hydrothermarchaeota in Hydrothermal Sediment.</title>
        <authorList>
            <person name="Zhou Z."/>
            <person name="Liu Y."/>
            <person name="Xu W."/>
            <person name="Pan J."/>
            <person name="Luo Z.H."/>
            <person name="Li M."/>
        </authorList>
    </citation>
    <scope>NUCLEOTIDE SEQUENCE [LARGE SCALE GENOMIC DNA]</scope>
    <source>
        <strain evidence="2">SpSt-186</strain>
    </source>
</reference>
<organism evidence="2">
    <name type="scientific">Thermoanaerobaculum aquaticum</name>
    <dbReference type="NCBI Taxonomy" id="1312852"/>
    <lineage>
        <taxon>Bacteria</taxon>
        <taxon>Pseudomonadati</taxon>
        <taxon>Acidobacteriota</taxon>
        <taxon>Thermoanaerobaculia</taxon>
        <taxon>Thermoanaerobaculales</taxon>
        <taxon>Thermoanaerobaculaceae</taxon>
        <taxon>Thermoanaerobaculum</taxon>
    </lineage>
</organism>
<dbReference type="InterPro" id="IPR036465">
    <property type="entry name" value="vWFA_dom_sf"/>
</dbReference>
<name>A0A7V1ZIQ0_9BACT</name>
<dbReference type="CDD" id="cd00198">
    <property type="entry name" value="vWFA"/>
    <property type="match status" value="1"/>
</dbReference>
<evidence type="ECO:0000259" key="1">
    <source>
        <dbReference type="PROSITE" id="PS50234"/>
    </source>
</evidence>
<dbReference type="InterPro" id="IPR017802">
    <property type="entry name" value="VWFA-rel_acidobac-type"/>
</dbReference>
<evidence type="ECO:0000313" key="2">
    <source>
        <dbReference type="EMBL" id="HEQ88753.1"/>
    </source>
</evidence>
<dbReference type="EMBL" id="DSHW01000379">
    <property type="protein sequence ID" value="HEQ88753.1"/>
    <property type="molecule type" value="Genomic_DNA"/>
</dbReference>
<feature type="domain" description="VWFA" evidence="1">
    <location>
        <begin position="102"/>
        <end position="279"/>
    </location>
</feature>
<dbReference type="Gene3D" id="3.40.50.410">
    <property type="entry name" value="von Willebrand factor, type A domain"/>
    <property type="match status" value="1"/>
</dbReference>
<dbReference type="PROSITE" id="PS50234">
    <property type="entry name" value="VWFA"/>
    <property type="match status" value="1"/>
</dbReference>
<dbReference type="Pfam" id="PF13519">
    <property type="entry name" value="VWA_2"/>
    <property type="match status" value="1"/>
</dbReference>
<accession>A0A7V1ZIQ0</accession>
<dbReference type="AlphaFoldDB" id="A0A7V1ZIQ0"/>
<dbReference type="SMART" id="SM00327">
    <property type="entry name" value="VWA"/>
    <property type="match status" value="1"/>
</dbReference>
<protein>
    <submittedName>
        <fullName evidence="2">VWA domain-containing protein</fullName>
    </submittedName>
</protein>
<proteinExistence type="predicted"/>
<sequence length="321" mass="35153">MRSARQLDHLHRGGSGPFLRLLKPLSVGLCLWAFAFGGEARGQEGQAFRDQAEVTTVLVPVTVRDSKGRLVAHLEKEAFRFFVDGMEFPITSFWREGGLPIAYVFVVDTSGSMNGRRLAQVRAAIGEFLAALKPGDEVSLITFGAGEVHRRLRLGADPAALPPLLDRLSGYGTTALYDVLSVAPRFFEGARALRRAALLFTDGVDTASQLTAEGALMTLENLQDPLYVFGIEPPPGQTEEGLTYEQVLARFAQATGGRYLRVDKLEALRAQAAELRTELSQRYIIAFTPSGVGEVKWRKIAVRVKGPYTVVTREGYRGTLP</sequence>
<dbReference type="NCBIfam" id="TIGR03436">
    <property type="entry name" value="acidobact_VWFA"/>
    <property type="match status" value="1"/>
</dbReference>
<dbReference type="InterPro" id="IPR002035">
    <property type="entry name" value="VWF_A"/>
</dbReference>
<dbReference type="SUPFAM" id="SSF53300">
    <property type="entry name" value="vWA-like"/>
    <property type="match status" value="1"/>
</dbReference>